<dbReference type="SUPFAM" id="SSF52540">
    <property type="entry name" value="P-loop containing nucleoside triphosphate hydrolases"/>
    <property type="match status" value="1"/>
</dbReference>
<organism evidence="6 7">
    <name type="scientific">Dictyocaulus viviparus</name>
    <name type="common">Bovine lungworm</name>
    <dbReference type="NCBI Taxonomy" id="29172"/>
    <lineage>
        <taxon>Eukaryota</taxon>
        <taxon>Metazoa</taxon>
        <taxon>Ecdysozoa</taxon>
        <taxon>Nematoda</taxon>
        <taxon>Chromadorea</taxon>
        <taxon>Rhabditida</taxon>
        <taxon>Rhabditina</taxon>
        <taxon>Rhabditomorpha</taxon>
        <taxon>Strongyloidea</taxon>
        <taxon>Metastrongylidae</taxon>
        <taxon>Dictyocaulus</taxon>
    </lineage>
</organism>
<dbReference type="PANTHER" id="PTHR10218">
    <property type="entry name" value="GTP-BINDING PROTEIN ALPHA SUBUNIT"/>
    <property type="match status" value="1"/>
</dbReference>
<evidence type="ECO:0000313" key="7">
    <source>
        <dbReference type="Proteomes" id="UP000053766"/>
    </source>
</evidence>
<dbReference type="GO" id="GO:0001664">
    <property type="term" value="F:G protein-coupled receptor binding"/>
    <property type="evidence" value="ECO:0007669"/>
    <property type="project" value="TreeGrafter"/>
</dbReference>
<gene>
    <name evidence="6" type="ORF">DICVIV_04655</name>
</gene>
<dbReference type="Proteomes" id="UP000053766">
    <property type="component" value="Unassembled WGS sequence"/>
</dbReference>
<keyword evidence="5" id="KW-0479">Metal-binding</keyword>
<feature type="binding site" evidence="4">
    <location>
        <begin position="116"/>
        <end position="119"/>
    </location>
    <ligand>
        <name>GTP</name>
        <dbReference type="ChEBI" id="CHEBI:37565"/>
    </ligand>
</feature>
<evidence type="ECO:0008006" key="8">
    <source>
        <dbReference type="Google" id="ProtNLM"/>
    </source>
</evidence>
<dbReference type="GO" id="GO:0005737">
    <property type="term" value="C:cytoplasm"/>
    <property type="evidence" value="ECO:0007669"/>
    <property type="project" value="TreeGrafter"/>
</dbReference>
<evidence type="ECO:0000313" key="6">
    <source>
        <dbReference type="EMBL" id="KJH49215.1"/>
    </source>
</evidence>
<evidence type="ECO:0000256" key="5">
    <source>
        <dbReference type="PIRSR" id="PIRSR601019-2"/>
    </source>
</evidence>
<sequence length="195" mass="22552">MRNKLNHTNRIIAEGYQPTEDDLFYSYAPTIGLDGHMIRLGKVKYDLLELPGHRIFRRKWSDYFRFTTVVVFLIDLSELCNSAFYTGHLKNKTISVYEQVVQHDLLSRSGFILLFNKKDVFDDMACGFDFKKWSTNLRSGQDALSSYRMLFLSASPPKRSYTHVVSLLNAPKLGFTLADSLQRIFKYNSQNAIIS</sequence>
<dbReference type="GO" id="GO:0007188">
    <property type="term" value="P:adenylate cyclase-modulating G protein-coupled receptor signaling pathway"/>
    <property type="evidence" value="ECO:0007669"/>
    <property type="project" value="TreeGrafter"/>
</dbReference>
<name>A0A0D8XXL4_DICVI</name>
<dbReference type="GO" id="GO:0005834">
    <property type="term" value="C:heterotrimeric G-protein complex"/>
    <property type="evidence" value="ECO:0007669"/>
    <property type="project" value="TreeGrafter"/>
</dbReference>
<evidence type="ECO:0000256" key="3">
    <source>
        <dbReference type="ARBA" id="ARBA00023224"/>
    </source>
</evidence>
<dbReference type="InterPro" id="IPR027417">
    <property type="entry name" value="P-loop_NTPase"/>
</dbReference>
<keyword evidence="3" id="KW-0807">Transducer</keyword>
<dbReference type="PRINTS" id="PR00318">
    <property type="entry name" value="GPROTEINA"/>
</dbReference>
<keyword evidence="5" id="KW-0460">Magnesium</keyword>
<evidence type="ECO:0000256" key="1">
    <source>
        <dbReference type="ARBA" id="ARBA00022741"/>
    </source>
</evidence>
<dbReference type="GO" id="GO:0003924">
    <property type="term" value="F:GTPase activity"/>
    <property type="evidence" value="ECO:0007669"/>
    <property type="project" value="InterPro"/>
</dbReference>
<dbReference type="OrthoDB" id="5817230at2759"/>
<accession>A0A0D8XXL4</accession>
<evidence type="ECO:0000256" key="2">
    <source>
        <dbReference type="ARBA" id="ARBA00023134"/>
    </source>
</evidence>
<reference evidence="6 7" key="1">
    <citation type="submission" date="2013-11" db="EMBL/GenBank/DDBJ databases">
        <title>Draft genome of the bovine lungworm Dictyocaulus viviparus.</title>
        <authorList>
            <person name="Mitreva M."/>
        </authorList>
    </citation>
    <scope>NUCLEOTIDE SEQUENCE [LARGE SCALE GENOMIC DNA]</scope>
    <source>
        <strain evidence="6 7">HannoverDv2000</strain>
    </source>
</reference>
<reference evidence="7" key="2">
    <citation type="journal article" date="2016" name="Sci. Rep.">
        <title>Dictyocaulus viviparus genome, variome and transcriptome elucidate lungworm biology and support future intervention.</title>
        <authorList>
            <person name="McNulty S.N."/>
            <person name="Strube C."/>
            <person name="Rosa B.A."/>
            <person name="Martin J.C."/>
            <person name="Tyagi R."/>
            <person name="Choi Y.J."/>
            <person name="Wang Q."/>
            <person name="Hallsworth Pepin K."/>
            <person name="Zhang X."/>
            <person name="Ozersky P."/>
            <person name="Wilson R.K."/>
            <person name="Sternberg P.W."/>
            <person name="Gasser R.B."/>
            <person name="Mitreva M."/>
        </authorList>
    </citation>
    <scope>NUCLEOTIDE SEQUENCE [LARGE SCALE GENOMIC DNA]</scope>
    <source>
        <strain evidence="7">HannoverDv2000</strain>
    </source>
</reference>
<keyword evidence="2 4" id="KW-0342">GTP-binding</keyword>
<dbReference type="PROSITE" id="PS51882">
    <property type="entry name" value="G_ALPHA"/>
    <property type="match status" value="1"/>
</dbReference>
<keyword evidence="1 4" id="KW-0547">Nucleotide-binding</keyword>
<dbReference type="GO" id="GO:0005525">
    <property type="term" value="F:GTP binding"/>
    <property type="evidence" value="ECO:0007669"/>
    <property type="project" value="UniProtKB-KW"/>
</dbReference>
<protein>
    <recommendedName>
        <fullName evidence="8">G-protein alpha subunit</fullName>
    </recommendedName>
</protein>
<dbReference type="GO" id="GO:0031683">
    <property type="term" value="F:G-protein beta/gamma-subunit complex binding"/>
    <property type="evidence" value="ECO:0007669"/>
    <property type="project" value="InterPro"/>
</dbReference>
<dbReference type="PANTHER" id="PTHR10218:SF116">
    <property type="entry name" value="G PROTEIN, ALPHA SUBUNIT"/>
    <property type="match status" value="1"/>
</dbReference>
<proteinExistence type="predicted"/>
<dbReference type="Gene3D" id="3.40.50.300">
    <property type="entry name" value="P-loop containing nucleotide triphosphate hydrolases"/>
    <property type="match status" value="1"/>
</dbReference>
<keyword evidence="7" id="KW-1185">Reference proteome</keyword>
<dbReference type="STRING" id="29172.A0A0D8XXL4"/>
<dbReference type="InterPro" id="IPR001019">
    <property type="entry name" value="Gprotein_alpha_su"/>
</dbReference>
<dbReference type="Pfam" id="PF00503">
    <property type="entry name" value="G-alpha"/>
    <property type="match status" value="1"/>
</dbReference>
<dbReference type="EMBL" id="KN716242">
    <property type="protein sequence ID" value="KJH49215.1"/>
    <property type="molecule type" value="Genomic_DNA"/>
</dbReference>
<feature type="binding site" evidence="5">
    <location>
        <position position="30"/>
    </location>
    <ligand>
        <name>Mg(2+)</name>
        <dbReference type="ChEBI" id="CHEBI:18420"/>
    </ligand>
</feature>
<evidence type="ECO:0000256" key="4">
    <source>
        <dbReference type="PIRSR" id="PIRSR601019-1"/>
    </source>
</evidence>
<dbReference type="AlphaFoldDB" id="A0A0D8XXL4"/>
<dbReference type="GO" id="GO:0046872">
    <property type="term" value="F:metal ion binding"/>
    <property type="evidence" value="ECO:0007669"/>
    <property type="project" value="UniProtKB-KW"/>
</dbReference>